<evidence type="ECO:0000313" key="1">
    <source>
        <dbReference type="EMBL" id="RKN74958.1"/>
    </source>
</evidence>
<accession>A0A3B0BRJ5</accession>
<dbReference type="InterPro" id="IPR025916">
    <property type="entry name" value="YdjO"/>
</dbReference>
<keyword evidence="2" id="KW-1185">Reference proteome</keyword>
<dbReference type="Pfam" id="PF14169">
    <property type="entry name" value="YdjO"/>
    <property type="match status" value="1"/>
</dbReference>
<proteinExistence type="predicted"/>
<dbReference type="AlphaFoldDB" id="A0A3B0BRJ5"/>
<dbReference type="Proteomes" id="UP000282311">
    <property type="component" value="Unassembled WGS sequence"/>
</dbReference>
<reference evidence="1 2" key="1">
    <citation type="journal article" date="2007" name="Int. J. Syst. Evol. Microbiol.">
        <title>Paenibacillus ginsengarvi sp. nov., isolated from soil from ginseng cultivation.</title>
        <authorList>
            <person name="Yoon M.H."/>
            <person name="Ten L.N."/>
            <person name="Im W.T."/>
        </authorList>
    </citation>
    <scope>NUCLEOTIDE SEQUENCE [LARGE SCALE GENOMIC DNA]</scope>
    <source>
        <strain evidence="1 2">KCTC 13059</strain>
    </source>
</reference>
<organism evidence="1 2">
    <name type="scientific">Paenibacillus ginsengarvi</name>
    <dbReference type="NCBI Taxonomy" id="400777"/>
    <lineage>
        <taxon>Bacteria</taxon>
        <taxon>Bacillati</taxon>
        <taxon>Bacillota</taxon>
        <taxon>Bacilli</taxon>
        <taxon>Bacillales</taxon>
        <taxon>Paenibacillaceae</taxon>
        <taxon>Paenibacillus</taxon>
    </lineage>
</organism>
<comment type="caution">
    <text evidence="1">The sequence shown here is derived from an EMBL/GenBank/DDBJ whole genome shotgun (WGS) entry which is preliminary data.</text>
</comment>
<dbReference type="OrthoDB" id="1955171at2"/>
<dbReference type="EMBL" id="RBAH01000023">
    <property type="protein sequence ID" value="RKN74958.1"/>
    <property type="molecule type" value="Genomic_DNA"/>
</dbReference>
<evidence type="ECO:0000313" key="2">
    <source>
        <dbReference type="Proteomes" id="UP000282311"/>
    </source>
</evidence>
<dbReference type="RefSeq" id="WP_120750153.1">
    <property type="nucleotide sequence ID" value="NZ_RBAH01000023.1"/>
</dbReference>
<gene>
    <name evidence="1" type="ORF">D7M11_25805</name>
</gene>
<name>A0A3B0BRJ5_9BACL</name>
<protein>
    <submittedName>
        <fullName evidence="1">Cold-shock protein</fullName>
    </submittedName>
</protein>
<sequence length="67" mass="7938">MFSRKRPIEEIPEQLTAIWQCTKDDCNGWMREDFTLESEPTCRQCTSPMERNTRMLPLLTGTFKPNQ</sequence>